<dbReference type="CDD" id="cd16961">
    <property type="entry name" value="RMtype1_S_TRD-CR_like"/>
    <property type="match status" value="1"/>
</dbReference>
<feature type="domain" description="Type I restriction modification DNA specificity" evidence="5">
    <location>
        <begin position="4"/>
        <end position="163"/>
    </location>
</feature>
<dbReference type="InterPro" id="IPR000055">
    <property type="entry name" value="Restrct_endonuc_typeI_TRD"/>
</dbReference>
<comment type="similarity">
    <text evidence="1">Belongs to the type-I restriction system S methylase family.</text>
</comment>
<sequence length="196" mass="22608">MYKMTINEVITKEGLFSGYSFREKVEHNPNGHVGIIQMKDIFNDYSSFDFLNLDKVSDILFKDKFYLTKGDILFVSKGVNNYAIVIGNVAFPIVASATFFIIRVNKEKIIPEYLAWFMNQKEAQNYFSEKKAGTYVPNLNKQDIMDLPLKVPPLKIQNYIAKTAILLNQEVSILEKIKTNRKELIQAQLINLIKND</sequence>
<dbReference type="GO" id="GO:0009307">
    <property type="term" value="P:DNA restriction-modification system"/>
    <property type="evidence" value="ECO:0007669"/>
    <property type="project" value="UniProtKB-KW"/>
</dbReference>
<evidence type="ECO:0000256" key="4">
    <source>
        <dbReference type="SAM" id="Phobius"/>
    </source>
</evidence>
<dbReference type="GO" id="GO:0003677">
    <property type="term" value="F:DNA binding"/>
    <property type="evidence" value="ECO:0007669"/>
    <property type="project" value="UniProtKB-KW"/>
</dbReference>
<keyword evidence="4" id="KW-0472">Membrane</keyword>
<dbReference type="Gene3D" id="3.90.220.20">
    <property type="entry name" value="DNA methylase specificity domains"/>
    <property type="match status" value="1"/>
</dbReference>
<dbReference type="InterPro" id="IPR044946">
    <property type="entry name" value="Restrct_endonuc_typeI_TRD_sf"/>
</dbReference>
<dbReference type="InterPro" id="IPR052021">
    <property type="entry name" value="Type-I_RS_S_subunit"/>
</dbReference>
<organism evidence="6 7">
    <name type="scientific">Flavobacterium bomense</name>
    <dbReference type="NCBI Taxonomy" id="2497483"/>
    <lineage>
        <taxon>Bacteria</taxon>
        <taxon>Pseudomonadati</taxon>
        <taxon>Bacteroidota</taxon>
        <taxon>Flavobacteriia</taxon>
        <taxon>Flavobacteriales</taxon>
        <taxon>Flavobacteriaceae</taxon>
        <taxon>Flavobacterium</taxon>
    </lineage>
</organism>
<dbReference type="AlphaFoldDB" id="A0A3S0NZU9"/>
<keyword evidence="4" id="KW-1133">Transmembrane helix</keyword>
<dbReference type="SUPFAM" id="SSF116734">
    <property type="entry name" value="DNA methylase specificity domain"/>
    <property type="match status" value="1"/>
</dbReference>
<keyword evidence="7" id="KW-1185">Reference proteome</keyword>
<evidence type="ECO:0000256" key="2">
    <source>
        <dbReference type="ARBA" id="ARBA00022747"/>
    </source>
</evidence>
<accession>A0A3S0NZU9</accession>
<dbReference type="Proteomes" id="UP000280825">
    <property type="component" value="Unassembled WGS sequence"/>
</dbReference>
<evidence type="ECO:0000256" key="1">
    <source>
        <dbReference type="ARBA" id="ARBA00010923"/>
    </source>
</evidence>
<proteinExistence type="inferred from homology"/>
<dbReference type="EMBL" id="RYDJ01000013">
    <property type="protein sequence ID" value="RTZ03586.1"/>
    <property type="molecule type" value="Genomic_DNA"/>
</dbReference>
<name>A0A3S0NZU9_9FLAO</name>
<dbReference type="PANTHER" id="PTHR30408">
    <property type="entry name" value="TYPE-1 RESTRICTION ENZYME ECOKI SPECIFICITY PROTEIN"/>
    <property type="match status" value="1"/>
</dbReference>
<keyword evidence="4" id="KW-0812">Transmembrane</keyword>
<evidence type="ECO:0000313" key="6">
    <source>
        <dbReference type="EMBL" id="RTZ03586.1"/>
    </source>
</evidence>
<evidence type="ECO:0000313" key="7">
    <source>
        <dbReference type="Proteomes" id="UP000280825"/>
    </source>
</evidence>
<evidence type="ECO:0000259" key="5">
    <source>
        <dbReference type="Pfam" id="PF01420"/>
    </source>
</evidence>
<keyword evidence="2" id="KW-0680">Restriction system</keyword>
<dbReference type="PANTHER" id="PTHR30408:SF12">
    <property type="entry name" value="TYPE I RESTRICTION ENZYME MJAVIII SPECIFICITY SUBUNIT"/>
    <property type="match status" value="1"/>
</dbReference>
<comment type="caution">
    <text evidence="6">The sequence shown here is derived from an EMBL/GenBank/DDBJ whole genome shotgun (WGS) entry which is preliminary data.</text>
</comment>
<evidence type="ECO:0000256" key="3">
    <source>
        <dbReference type="ARBA" id="ARBA00023125"/>
    </source>
</evidence>
<reference evidence="6 7" key="1">
    <citation type="submission" date="2018-12" db="EMBL/GenBank/DDBJ databases">
        <title>Flavobacterium sp. nov., isolated from glacier ice.</title>
        <authorList>
            <person name="Liu Q."/>
            <person name="Xin Y.-H."/>
        </authorList>
    </citation>
    <scope>NUCLEOTIDE SEQUENCE [LARGE SCALE GENOMIC DNA]</scope>
    <source>
        <strain evidence="6 7">RB1N8</strain>
    </source>
</reference>
<dbReference type="Pfam" id="PF01420">
    <property type="entry name" value="Methylase_S"/>
    <property type="match status" value="1"/>
</dbReference>
<keyword evidence="3" id="KW-0238">DNA-binding</keyword>
<feature type="transmembrane region" description="Helical" evidence="4">
    <location>
        <begin position="82"/>
        <end position="102"/>
    </location>
</feature>
<protein>
    <recommendedName>
        <fullName evidence="5">Type I restriction modification DNA specificity domain-containing protein</fullName>
    </recommendedName>
</protein>
<gene>
    <name evidence="6" type="ORF">EKL98_11370</name>
</gene>